<evidence type="ECO:0000313" key="3">
    <source>
        <dbReference type="Proteomes" id="UP001159405"/>
    </source>
</evidence>
<gene>
    <name evidence="2" type="ORF">PLOB_00006858</name>
</gene>
<evidence type="ECO:0000313" key="2">
    <source>
        <dbReference type="EMBL" id="CAH3164767.1"/>
    </source>
</evidence>
<dbReference type="Proteomes" id="UP001159405">
    <property type="component" value="Unassembled WGS sequence"/>
</dbReference>
<feature type="compositionally biased region" description="Polar residues" evidence="1">
    <location>
        <begin position="15"/>
        <end position="27"/>
    </location>
</feature>
<evidence type="ECO:0000256" key="1">
    <source>
        <dbReference type="SAM" id="MobiDB-lite"/>
    </source>
</evidence>
<accession>A0ABN8QHW5</accession>
<proteinExistence type="predicted"/>
<comment type="caution">
    <text evidence="2">The sequence shown here is derived from an EMBL/GenBank/DDBJ whole genome shotgun (WGS) entry which is preliminary data.</text>
</comment>
<dbReference type="InterPro" id="IPR036705">
    <property type="entry name" value="Ribosyl_crysJ1_sf"/>
</dbReference>
<dbReference type="Gene3D" id="1.10.4080.10">
    <property type="entry name" value="ADP-ribosylation/Crystallin J1"/>
    <property type="match status" value="1"/>
</dbReference>
<feature type="compositionally biased region" description="Basic and acidic residues" evidence="1">
    <location>
        <begin position="1"/>
        <end position="13"/>
    </location>
</feature>
<sequence length="372" mass="40805">MGDATRKKLKLEQEAGTSNGDAGTSAKQGIPAGASANSMSSLGHKVLLDRLYGTIYGNCIGDAIGLLTEFMNKTKAISVYGRQRPHLEYHMKHKDRHRGKFDTGDWTDDSDQMILILLSLIDNKGKMEPVDYALKLKTWSRNGFKELGDKTGMGMGSTTRKVLHHPQFLEDPHKAATDVWEYSGRYLAPNGGVMRTSVLGIHDFGNIDAVISNTMATCKVTHVDPRCIASCVAVTTAIAMMLQGKHLKYSRDYDVEAVIKDAYKYACKTLETTAEAEELKKYMFCTSLDDLQLDESVKIGYTYKCMGAGFWALRQNDFRTALEAIAYEGGDADTNGAVAGALLGCKLGSSALPPTWLKGLKHKGWLDGHITK</sequence>
<dbReference type="InterPro" id="IPR050792">
    <property type="entry name" value="ADP-ribosylglycohydrolase"/>
</dbReference>
<keyword evidence="3" id="KW-1185">Reference proteome</keyword>
<organism evidence="2 3">
    <name type="scientific">Porites lobata</name>
    <dbReference type="NCBI Taxonomy" id="104759"/>
    <lineage>
        <taxon>Eukaryota</taxon>
        <taxon>Metazoa</taxon>
        <taxon>Cnidaria</taxon>
        <taxon>Anthozoa</taxon>
        <taxon>Hexacorallia</taxon>
        <taxon>Scleractinia</taxon>
        <taxon>Fungiina</taxon>
        <taxon>Poritidae</taxon>
        <taxon>Porites</taxon>
    </lineage>
</organism>
<dbReference type="EMBL" id="CALNXK010000130">
    <property type="protein sequence ID" value="CAH3164767.1"/>
    <property type="molecule type" value="Genomic_DNA"/>
</dbReference>
<dbReference type="InterPro" id="IPR005502">
    <property type="entry name" value="Ribosyl_crysJ1"/>
</dbReference>
<dbReference type="PANTHER" id="PTHR16222">
    <property type="entry name" value="ADP-RIBOSYLGLYCOHYDROLASE"/>
    <property type="match status" value="1"/>
</dbReference>
<name>A0ABN8QHW5_9CNID</name>
<feature type="region of interest" description="Disordered" evidence="1">
    <location>
        <begin position="1"/>
        <end position="35"/>
    </location>
</feature>
<dbReference type="PANTHER" id="PTHR16222:SF40">
    <property type="entry name" value="ADP-RIBOSYLGLYCOHYDROLASE"/>
    <property type="match status" value="1"/>
</dbReference>
<dbReference type="SUPFAM" id="SSF101478">
    <property type="entry name" value="ADP-ribosylglycohydrolase"/>
    <property type="match status" value="1"/>
</dbReference>
<dbReference type="Pfam" id="PF03747">
    <property type="entry name" value="ADP_ribosyl_GH"/>
    <property type="match status" value="1"/>
</dbReference>
<evidence type="ECO:0008006" key="4">
    <source>
        <dbReference type="Google" id="ProtNLM"/>
    </source>
</evidence>
<reference evidence="2 3" key="1">
    <citation type="submission" date="2022-05" db="EMBL/GenBank/DDBJ databases">
        <authorList>
            <consortium name="Genoscope - CEA"/>
            <person name="William W."/>
        </authorList>
    </citation>
    <scope>NUCLEOTIDE SEQUENCE [LARGE SCALE GENOMIC DNA]</scope>
</reference>
<protein>
    <recommendedName>
        <fullName evidence="4">ADP-ribosylglycohydrolase</fullName>
    </recommendedName>
</protein>